<comment type="caution">
    <text evidence="1">The sequence shown here is derived from an EMBL/GenBank/DDBJ whole genome shotgun (WGS) entry which is preliminary data.</text>
</comment>
<dbReference type="Proteomes" id="UP001139981">
    <property type="component" value="Unassembled WGS sequence"/>
</dbReference>
<dbReference type="EMBL" id="JANBVB010000355">
    <property type="protein sequence ID" value="KAJ2894910.1"/>
    <property type="molecule type" value="Genomic_DNA"/>
</dbReference>
<proteinExistence type="predicted"/>
<sequence length="191" mass="21568">MVLSGSRLYFFRSNDSQPALSIQTIVPLRAGVAIVDAAYKKYPHVFRILAGDGSQVLIKAPDDDAVAEWMARINCAAAFKTTEVERRTDGSQPESKQRVQLLEEKLAALDEDLNAIDDRLERSLRLFKQLVAMVPLTRHGRTKAVQYASATRERLKELYMSEQRLTCYKDVLELDLNIEYEISGCSPFSPL</sequence>
<accession>A0ACC1M458</accession>
<evidence type="ECO:0000313" key="2">
    <source>
        <dbReference type="Proteomes" id="UP001139981"/>
    </source>
</evidence>
<gene>
    <name evidence="1" type="ORF">IWW38_002445</name>
</gene>
<organism evidence="1 2">
    <name type="scientific">Coemansia aciculifera</name>
    <dbReference type="NCBI Taxonomy" id="417176"/>
    <lineage>
        <taxon>Eukaryota</taxon>
        <taxon>Fungi</taxon>
        <taxon>Fungi incertae sedis</taxon>
        <taxon>Zoopagomycota</taxon>
        <taxon>Kickxellomycotina</taxon>
        <taxon>Kickxellomycetes</taxon>
        <taxon>Kickxellales</taxon>
        <taxon>Kickxellaceae</taxon>
        <taxon>Coemansia</taxon>
    </lineage>
</organism>
<name>A0ACC1M458_9FUNG</name>
<keyword evidence="2" id="KW-1185">Reference proteome</keyword>
<reference evidence="1" key="1">
    <citation type="submission" date="2022-07" db="EMBL/GenBank/DDBJ databases">
        <title>Phylogenomic reconstructions and comparative analyses of Kickxellomycotina fungi.</title>
        <authorList>
            <person name="Reynolds N.K."/>
            <person name="Stajich J.E."/>
            <person name="Barry K."/>
            <person name="Grigoriev I.V."/>
            <person name="Crous P."/>
            <person name="Smith M.E."/>
        </authorList>
    </citation>
    <scope>NUCLEOTIDE SEQUENCE</scope>
    <source>
        <strain evidence="1">CBS 190363</strain>
    </source>
</reference>
<protein>
    <submittedName>
        <fullName evidence="1">Uncharacterized protein</fullName>
    </submittedName>
</protein>
<evidence type="ECO:0000313" key="1">
    <source>
        <dbReference type="EMBL" id="KAJ2894910.1"/>
    </source>
</evidence>